<evidence type="ECO:0000259" key="1">
    <source>
        <dbReference type="Pfam" id="PF06114"/>
    </source>
</evidence>
<name>A0A9X0WDD0_9GAMM</name>
<evidence type="ECO:0000313" key="2">
    <source>
        <dbReference type="EMBL" id="MBK1621582.1"/>
    </source>
</evidence>
<evidence type="ECO:0000313" key="3">
    <source>
        <dbReference type="Proteomes" id="UP001138768"/>
    </source>
</evidence>
<dbReference type="EMBL" id="NRRY01000086">
    <property type="protein sequence ID" value="MBK1621582.1"/>
    <property type="molecule type" value="Genomic_DNA"/>
</dbReference>
<dbReference type="PANTHER" id="PTHR43236">
    <property type="entry name" value="ANTITOXIN HIGA1"/>
    <property type="match status" value="1"/>
</dbReference>
<dbReference type="Proteomes" id="UP001138768">
    <property type="component" value="Unassembled WGS sequence"/>
</dbReference>
<dbReference type="InterPro" id="IPR010359">
    <property type="entry name" value="IrrE_HExxH"/>
</dbReference>
<feature type="domain" description="IrrE N-terminal-like" evidence="1">
    <location>
        <begin position="360"/>
        <end position="462"/>
    </location>
</feature>
<protein>
    <recommendedName>
        <fullName evidence="1">IrrE N-terminal-like domain-containing protein</fullName>
    </recommendedName>
</protein>
<dbReference type="InterPro" id="IPR052345">
    <property type="entry name" value="Rad_response_metalloprotease"/>
</dbReference>
<keyword evidence="3" id="KW-1185">Reference proteome</keyword>
<dbReference type="RefSeq" id="WP_200251317.1">
    <property type="nucleotide sequence ID" value="NZ_NRRY01000086.1"/>
</dbReference>
<dbReference type="Gene3D" id="1.10.10.2910">
    <property type="match status" value="1"/>
</dbReference>
<organism evidence="2 3">
    <name type="scientific">Lamprobacter modestohalophilus</name>
    <dbReference type="NCBI Taxonomy" id="1064514"/>
    <lineage>
        <taxon>Bacteria</taxon>
        <taxon>Pseudomonadati</taxon>
        <taxon>Pseudomonadota</taxon>
        <taxon>Gammaproteobacteria</taxon>
        <taxon>Chromatiales</taxon>
        <taxon>Chromatiaceae</taxon>
        <taxon>Lamprobacter</taxon>
    </lineage>
</organism>
<comment type="caution">
    <text evidence="2">The sequence shown here is derived from an EMBL/GenBank/DDBJ whole genome shotgun (WGS) entry which is preliminary data.</text>
</comment>
<dbReference type="AlphaFoldDB" id="A0A9X0WDD0"/>
<reference evidence="2 3" key="1">
    <citation type="journal article" date="2020" name="Microorganisms">
        <title>Osmotic Adaptation and Compatible Solute Biosynthesis of Phototrophic Bacteria as Revealed from Genome Analyses.</title>
        <authorList>
            <person name="Imhoff J.F."/>
            <person name="Rahn T."/>
            <person name="Kunzel S."/>
            <person name="Keller A."/>
            <person name="Neulinger S.C."/>
        </authorList>
    </citation>
    <scope>NUCLEOTIDE SEQUENCE [LARGE SCALE GENOMIC DNA]</scope>
    <source>
        <strain evidence="2 3">DSM 25653</strain>
    </source>
</reference>
<accession>A0A9X0WDD0</accession>
<sequence>MAQAIQRGSDTGIEMWILPADDAKAARGLAEARFSLAVAGLPVWGPAASDRATPLAASQPWPLVDFLHGLARIWPWLMLEQGYPIDIAPLHPGTMMQEADARWRDLAIGQAEAEEDQLFDFRQRHDLSLLFRGLMLRPLWLLREGRDAQLWSPALERTRYLPHAQAMSDLAAIGHHLDRLLATSTEPRARYARQCWSEREQRVAEHFLPITTGLDISELRRLAGVGGAANDQPLDDWFEVHPGAKAHEHPGELLMAARMTSASVGAEQQHCLLQAIRAIPCMATPHLDDLARQATQVVQMQAPAYEQGYQLAQWLRQRLGIASDQPAFPDQILRQWGLHLSEIDITAGIDAVAVWGDRHGPAVLLNTNHRSRASTANGRRSTLAHEICHLLADRAHALPVAEVLGGQVPRWPEQRANAFAAEFLLPREQVERVCRAQSEVLLAAANLEERFQVSRTLTLHQINNAEWSSVLSAAERKRLDRWAL</sequence>
<dbReference type="Pfam" id="PF06114">
    <property type="entry name" value="Peptidase_M78"/>
    <property type="match status" value="1"/>
</dbReference>
<gene>
    <name evidence="2" type="ORF">CKO42_24885</name>
</gene>
<proteinExistence type="predicted"/>
<dbReference type="PANTHER" id="PTHR43236:SF1">
    <property type="entry name" value="BLL7220 PROTEIN"/>
    <property type="match status" value="1"/>
</dbReference>